<dbReference type="Proteomes" id="UP000772434">
    <property type="component" value="Unassembled WGS sequence"/>
</dbReference>
<dbReference type="InterPro" id="IPR050984">
    <property type="entry name" value="Gfo/Idh/MocA_domain"/>
</dbReference>
<comment type="caution">
    <text evidence="8">The sequence shown here is derived from an EMBL/GenBank/DDBJ whole genome shotgun (WGS) entry which is preliminary data.</text>
</comment>
<dbReference type="PANTHER" id="PTHR22604">
    <property type="entry name" value="OXIDOREDUCTASES"/>
    <property type="match status" value="1"/>
</dbReference>
<dbReference type="Pfam" id="PF22725">
    <property type="entry name" value="GFO_IDH_MocA_C3"/>
    <property type="match status" value="1"/>
</dbReference>
<evidence type="ECO:0000259" key="7">
    <source>
        <dbReference type="Pfam" id="PF22725"/>
    </source>
</evidence>
<reference evidence="8" key="1">
    <citation type="submission" date="2020-11" db="EMBL/GenBank/DDBJ databases">
        <authorList>
            <consortium name="DOE Joint Genome Institute"/>
            <person name="Ahrendt S."/>
            <person name="Riley R."/>
            <person name="Andreopoulos W."/>
            <person name="Labutti K."/>
            <person name="Pangilinan J."/>
            <person name="Ruiz-Duenas F.J."/>
            <person name="Barrasa J.M."/>
            <person name="Sanchez-Garcia M."/>
            <person name="Camarero S."/>
            <person name="Miyauchi S."/>
            <person name="Serrano A."/>
            <person name="Linde D."/>
            <person name="Babiker R."/>
            <person name="Drula E."/>
            <person name="Ayuso-Fernandez I."/>
            <person name="Pacheco R."/>
            <person name="Padilla G."/>
            <person name="Ferreira P."/>
            <person name="Barriuso J."/>
            <person name="Kellner H."/>
            <person name="Castanera R."/>
            <person name="Alfaro M."/>
            <person name="Ramirez L."/>
            <person name="Pisabarro A.G."/>
            <person name="Kuo A."/>
            <person name="Tritt A."/>
            <person name="Lipzen A."/>
            <person name="He G."/>
            <person name="Yan M."/>
            <person name="Ng V."/>
            <person name="Cullen D."/>
            <person name="Martin F."/>
            <person name="Rosso M.-N."/>
            <person name="Henrissat B."/>
            <person name="Hibbett D."/>
            <person name="Martinez A.T."/>
            <person name="Grigoriev I.V."/>
        </authorList>
    </citation>
    <scope>NUCLEOTIDE SEQUENCE</scope>
    <source>
        <strain evidence="8">AH 40177</strain>
    </source>
</reference>
<protein>
    <recommendedName>
        <fullName evidence="3">D-xylose 1-dehydrogenase (NADP(+), D-xylono-1,5-lactone-forming)</fullName>
        <ecNumber evidence="3">1.1.1.179</ecNumber>
    </recommendedName>
    <alternativeName>
        <fullName evidence="4">D-xylose-NADP dehydrogenase</fullName>
    </alternativeName>
</protein>
<dbReference type="Pfam" id="PF01408">
    <property type="entry name" value="GFO_IDH_MocA"/>
    <property type="match status" value="1"/>
</dbReference>
<dbReference type="InterPro" id="IPR036291">
    <property type="entry name" value="NAD(P)-bd_dom_sf"/>
</dbReference>
<dbReference type="OrthoDB" id="64915at2759"/>
<dbReference type="InterPro" id="IPR000683">
    <property type="entry name" value="Gfo/Idh/MocA-like_OxRdtase_N"/>
</dbReference>
<dbReference type="InterPro" id="IPR055170">
    <property type="entry name" value="GFO_IDH_MocA-like_dom"/>
</dbReference>
<dbReference type="EC" id="1.1.1.179" evidence="3"/>
<proteinExistence type="inferred from homology"/>
<dbReference type="GO" id="GO:0000166">
    <property type="term" value="F:nucleotide binding"/>
    <property type="evidence" value="ECO:0007669"/>
    <property type="project" value="InterPro"/>
</dbReference>
<evidence type="ECO:0000256" key="1">
    <source>
        <dbReference type="ARBA" id="ARBA00010928"/>
    </source>
</evidence>
<accession>A0A9P5PXB3</accession>
<dbReference type="GO" id="GO:0047837">
    <property type="term" value="F:D-xylose 1-dehydrogenase (NADP+) activity"/>
    <property type="evidence" value="ECO:0007669"/>
    <property type="project" value="UniProtKB-EC"/>
</dbReference>
<evidence type="ECO:0000313" key="8">
    <source>
        <dbReference type="EMBL" id="KAF9069800.1"/>
    </source>
</evidence>
<dbReference type="PANTHER" id="PTHR22604:SF105">
    <property type="entry name" value="TRANS-1,2-DIHYDROBENZENE-1,2-DIOL DEHYDROGENASE"/>
    <property type="match status" value="1"/>
</dbReference>
<evidence type="ECO:0000313" key="9">
    <source>
        <dbReference type="Proteomes" id="UP000772434"/>
    </source>
</evidence>
<feature type="domain" description="GFO/IDH/MocA-like oxidoreductase" evidence="7">
    <location>
        <begin position="157"/>
        <end position="271"/>
    </location>
</feature>
<comment type="similarity">
    <text evidence="1">Belongs to the Gfo/Idh/MocA family.</text>
</comment>
<evidence type="ECO:0000256" key="5">
    <source>
        <dbReference type="ARBA" id="ARBA00049233"/>
    </source>
</evidence>
<evidence type="ECO:0000256" key="2">
    <source>
        <dbReference type="ARBA" id="ARBA00023002"/>
    </source>
</evidence>
<dbReference type="SUPFAM" id="SSF55347">
    <property type="entry name" value="Glyceraldehyde-3-phosphate dehydrogenase-like, C-terminal domain"/>
    <property type="match status" value="1"/>
</dbReference>
<name>A0A9P5PXB3_9AGAR</name>
<evidence type="ECO:0000259" key="6">
    <source>
        <dbReference type="Pfam" id="PF01408"/>
    </source>
</evidence>
<dbReference type="EMBL" id="JADNRY010000047">
    <property type="protein sequence ID" value="KAF9069800.1"/>
    <property type="molecule type" value="Genomic_DNA"/>
</dbReference>
<keyword evidence="2" id="KW-0560">Oxidoreductase</keyword>
<dbReference type="AlphaFoldDB" id="A0A9P5PXB3"/>
<comment type="catalytic activity">
    <reaction evidence="5">
        <text>D-xylose + NADP(+) = D-xylono-1,5-lactone + NADPH + H(+)</text>
        <dbReference type="Rhea" id="RHEA:22000"/>
        <dbReference type="ChEBI" id="CHEBI:15378"/>
        <dbReference type="ChEBI" id="CHEBI:15867"/>
        <dbReference type="ChEBI" id="CHEBI:53455"/>
        <dbReference type="ChEBI" id="CHEBI:57783"/>
        <dbReference type="ChEBI" id="CHEBI:58349"/>
        <dbReference type="EC" id="1.1.1.179"/>
    </reaction>
</comment>
<dbReference type="Gene3D" id="3.40.50.720">
    <property type="entry name" value="NAD(P)-binding Rossmann-like Domain"/>
    <property type="match status" value="1"/>
</dbReference>
<sequence>MSGLLFSGKEIVSTPEDGFNLKPIKFGILGAANIAPIALIIPAKSHQEVIIYAVAARDLKKAEQFGKKHGISKVYGGSNAYQRSVELDTDAYIQQLPNKLHFGWTMKALLAGKHVLCEKPMADTADEVRQMYDLAEKKGLVLLEAFHYRFHPAIQRVKTILDSGELGKIKKSDIRFDLDLGGGAMMDMGCYTLSSIRYLASSNPTAVVSATPYPLKSANVLETKIDRAMDATLELPNNIIATLEADLYMPWRRFPPKLWKVVVEVKCEGGQVELKNFVGPTYWHKIQVTNKAGQTTSTRTEKVYKFADAHIDNGTENPKNLSLGEDWWLTYRYQLEAFVDKLNGRTPQTWVTREDSVANMEWIEKIYEKAGIGSRPKDDYVLPAAESVE</sequence>
<organism evidence="8 9">
    <name type="scientific">Rhodocollybia butyracea</name>
    <dbReference type="NCBI Taxonomy" id="206335"/>
    <lineage>
        <taxon>Eukaryota</taxon>
        <taxon>Fungi</taxon>
        <taxon>Dikarya</taxon>
        <taxon>Basidiomycota</taxon>
        <taxon>Agaricomycotina</taxon>
        <taxon>Agaricomycetes</taxon>
        <taxon>Agaricomycetidae</taxon>
        <taxon>Agaricales</taxon>
        <taxon>Marasmiineae</taxon>
        <taxon>Omphalotaceae</taxon>
        <taxon>Rhodocollybia</taxon>
    </lineage>
</organism>
<dbReference type="SUPFAM" id="SSF51735">
    <property type="entry name" value="NAD(P)-binding Rossmann-fold domains"/>
    <property type="match status" value="1"/>
</dbReference>
<keyword evidence="9" id="KW-1185">Reference proteome</keyword>
<gene>
    <name evidence="8" type="ORF">BDP27DRAFT_1383100</name>
</gene>
<evidence type="ECO:0000256" key="4">
    <source>
        <dbReference type="ARBA" id="ARBA00042988"/>
    </source>
</evidence>
<feature type="domain" description="Gfo/Idh/MocA-like oxidoreductase N-terminal" evidence="6">
    <location>
        <begin position="24"/>
        <end position="143"/>
    </location>
</feature>
<dbReference type="Gene3D" id="3.30.360.10">
    <property type="entry name" value="Dihydrodipicolinate Reductase, domain 2"/>
    <property type="match status" value="1"/>
</dbReference>
<evidence type="ECO:0000256" key="3">
    <source>
        <dbReference type="ARBA" id="ARBA00038984"/>
    </source>
</evidence>